<feature type="region of interest" description="Domain I, interacts with DnaA modulators" evidence="8">
    <location>
        <begin position="1"/>
        <end position="95"/>
    </location>
</feature>
<dbReference type="EMBL" id="CP000116">
    <property type="protein sequence ID" value="AAZ95954.1"/>
    <property type="molecule type" value="Genomic_DNA"/>
</dbReference>
<dbReference type="Gene3D" id="3.40.50.300">
    <property type="entry name" value="P-loop containing nucleotide triphosphate hydrolases"/>
    <property type="match status" value="1"/>
</dbReference>
<dbReference type="InterPro" id="IPR024633">
    <property type="entry name" value="DnaA_N_dom"/>
</dbReference>
<dbReference type="FunFam" id="1.10.8.60:FF:000003">
    <property type="entry name" value="Chromosomal replication initiator protein DnaA"/>
    <property type="match status" value="1"/>
</dbReference>
<gene>
    <name evidence="8" type="primary">dnaA</name>
    <name evidence="15" type="ordered locus">Tbd_0001</name>
</gene>
<evidence type="ECO:0000256" key="9">
    <source>
        <dbReference type="NCBIfam" id="TIGR00362"/>
    </source>
</evidence>
<comment type="subunit">
    <text evidence="8">Oligomerizes as a right-handed, spiral filament on DNA at oriC.</text>
</comment>
<feature type="domain" description="AAA+ ATPase" evidence="13">
    <location>
        <begin position="154"/>
        <end position="345"/>
    </location>
</feature>
<organism evidence="15 16">
    <name type="scientific">Thiobacillus denitrificans (strain ATCC 25259 / T1)</name>
    <dbReference type="NCBI Taxonomy" id="292415"/>
    <lineage>
        <taxon>Bacteria</taxon>
        <taxon>Pseudomonadati</taxon>
        <taxon>Pseudomonadota</taxon>
        <taxon>Betaproteobacteria</taxon>
        <taxon>Nitrosomonadales</taxon>
        <taxon>Thiobacillaceae</taxon>
        <taxon>Thiobacillus</taxon>
    </lineage>
</organism>
<dbReference type="Pfam" id="PF08299">
    <property type="entry name" value="Bac_DnaA_C"/>
    <property type="match status" value="1"/>
</dbReference>
<dbReference type="InterPro" id="IPR013317">
    <property type="entry name" value="DnaA_dom"/>
</dbReference>
<dbReference type="PANTHER" id="PTHR30050">
    <property type="entry name" value="CHROMOSOMAL REPLICATION INITIATOR PROTEIN DNAA"/>
    <property type="match status" value="1"/>
</dbReference>
<dbReference type="GO" id="GO:0008289">
    <property type="term" value="F:lipid binding"/>
    <property type="evidence" value="ECO:0007669"/>
    <property type="project" value="UniProtKB-KW"/>
</dbReference>
<evidence type="ECO:0000256" key="1">
    <source>
        <dbReference type="ARBA" id="ARBA00006583"/>
    </source>
</evidence>
<feature type="domain" description="Chromosomal replication initiator DnaA C-terminal" evidence="14">
    <location>
        <begin position="365"/>
        <end position="434"/>
    </location>
</feature>
<dbReference type="InterPro" id="IPR010921">
    <property type="entry name" value="Trp_repressor/repl_initiator"/>
</dbReference>
<dbReference type="InterPro" id="IPR013159">
    <property type="entry name" value="DnaA_C"/>
</dbReference>
<dbReference type="AlphaFoldDB" id="Q3SMT6"/>
<dbReference type="InterPro" id="IPR018312">
    <property type="entry name" value="Chromosome_initiator_DnaA_CS"/>
</dbReference>
<evidence type="ECO:0000256" key="4">
    <source>
        <dbReference type="ARBA" id="ARBA00022741"/>
    </source>
</evidence>
<keyword evidence="7 8" id="KW-0238">DNA-binding</keyword>
<dbReference type="InterPro" id="IPR038454">
    <property type="entry name" value="DnaA_N_sf"/>
</dbReference>
<evidence type="ECO:0000313" key="15">
    <source>
        <dbReference type="EMBL" id="AAZ95954.1"/>
    </source>
</evidence>
<dbReference type="Pfam" id="PF11638">
    <property type="entry name" value="DnaA_N"/>
    <property type="match status" value="1"/>
</dbReference>
<reference evidence="15 16" key="1">
    <citation type="journal article" date="2006" name="J. Bacteriol.">
        <title>The genome sequence of the obligately chemolithoautotrophic, facultatively anaerobic bacterium Thiobacillus denitrificans.</title>
        <authorList>
            <person name="Beller H.R."/>
            <person name="Chain P.S."/>
            <person name="Letain T.E."/>
            <person name="Chakicherla A."/>
            <person name="Larimer F.W."/>
            <person name="Richardson P.M."/>
            <person name="Coleman M.A."/>
            <person name="Wood A.P."/>
            <person name="Kelly D.P."/>
        </authorList>
    </citation>
    <scope>NUCLEOTIDE SEQUENCE [LARGE SCALE GENOMIC DNA]</scope>
    <source>
        <strain evidence="15 16">ATCC 25259</strain>
    </source>
</reference>
<sequence>MLRSAPCHPNMDSFWDLCQERFRANLTQQQFSTWIKPLVFDDGGDEVRILAPNHFVMDWVREKFAEHIDSWAQEFYARPVAISYALGKKPAPARAAPAAPTANPAEPAAPAAPAPAQVGMRINPGFTFDNFVSGRANQLARAAALQIAENPGVAYNPLFVYGGVGLGKTHLLQAIGNTVRQTNPAARISYIHANDYVDDVVKAYLNKQFDDLKRRYMSLDLLLIDDIQFLAKKDRTQEEFFYVFNSLIENKKQIVITCDTFPKEISGLDDRLKSRFAWGLTVAVEPPELEMRVAILLAKARAESVTLDENVAFFIAKQVRSNVRELEGALKRVIAFSRFHEKPITMELVKEALRDLIASTSRMVSIENIQKTVADFYKIKVADMFSKKRTRNLARPRQIAMALAKELTNQSLPEIGESFGGRDHTTVIHACRKVAELRETEADIGRDYLVLLQTLTG</sequence>
<evidence type="ECO:0000259" key="14">
    <source>
        <dbReference type="SMART" id="SM00760"/>
    </source>
</evidence>
<keyword evidence="16" id="KW-1185">Reference proteome</keyword>
<dbReference type="GO" id="GO:0005886">
    <property type="term" value="C:plasma membrane"/>
    <property type="evidence" value="ECO:0007669"/>
    <property type="project" value="TreeGrafter"/>
</dbReference>
<dbReference type="SUPFAM" id="SSF48295">
    <property type="entry name" value="TrpR-like"/>
    <property type="match status" value="1"/>
</dbReference>
<dbReference type="NCBIfam" id="TIGR00362">
    <property type="entry name" value="DnaA"/>
    <property type="match status" value="1"/>
</dbReference>
<evidence type="ECO:0000256" key="7">
    <source>
        <dbReference type="ARBA" id="ARBA00023125"/>
    </source>
</evidence>
<proteinExistence type="inferred from homology"/>
<evidence type="ECO:0000256" key="5">
    <source>
        <dbReference type="ARBA" id="ARBA00022840"/>
    </source>
</evidence>
<dbReference type="GO" id="GO:0006275">
    <property type="term" value="P:regulation of DNA replication"/>
    <property type="evidence" value="ECO:0007669"/>
    <property type="project" value="UniProtKB-UniRule"/>
</dbReference>
<dbReference type="FunFam" id="3.40.50.300:FF:000668">
    <property type="entry name" value="Chromosomal replication initiator protein DnaA"/>
    <property type="match status" value="1"/>
</dbReference>
<dbReference type="Proteomes" id="UP000008291">
    <property type="component" value="Chromosome"/>
</dbReference>
<dbReference type="SMR" id="Q3SMT6"/>
<evidence type="ECO:0000259" key="13">
    <source>
        <dbReference type="SMART" id="SM00382"/>
    </source>
</evidence>
<dbReference type="Gene3D" id="1.10.8.60">
    <property type="match status" value="1"/>
</dbReference>
<comment type="subcellular location">
    <subcellularLocation>
        <location evidence="8">Cytoplasm</location>
    </subcellularLocation>
</comment>
<dbReference type="HOGENOM" id="CLU_026910_0_1_4"/>
<dbReference type="SUPFAM" id="SSF52540">
    <property type="entry name" value="P-loop containing nucleoside triphosphate hydrolases"/>
    <property type="match status" value="1"/>
</dbReference>
<evidence type="ECO:0000256" key="12">
    <source>
        <dbReference type="SAM" id="MobiDB-lite"/>
    </source>
</evidence>
<dbReference type="GO" id="GO:0006270">
    <property type="term" value="P:DNA replication initiation"/>
    <property type="evidence" value="ECO:0007669"/>
    <property type="project" value="UniProtKB-UniRule"/>
</dbReference>
<comment type="similarity">
    <text evidence="1 8 11">Belongs to the DnaA family.</text>
</comment>
<dbReference type="Pfam" id="PF00308">
    <property type="entry name" value="Bac_DnaA"/>
    <property type="match status" value="1"/>
</dbReference>
<dbReference type="InterPro" id="IPR027417">
    <property type="entry name" value="P-loop_NTPase"/>
</dbReference>
<evidence type="ECO:0000313" key="16">
    <source>
        <dbReference type="Proteomes" id="UP000008291"/>
    </source>
</evidence>
<dbReference type="CDD" id="cd06571">
    <property type="entry name" value="Bac_DnaA_C"/>
    <property type="match status" value="1"/>
</dbReference>
<dbReference type="GO" id="GO:0005524">
    <property type="term" value="F:ATP binding"/>
    <property type="evidence" value="ECO:0007669"/>
    <property type="project" value="UniProtKB-UniRule"/>
</dbReference>
<keyword evidence="5 8" id="KW-0067">ATP-binding</keyword>
<evidence type="ECO:0000256" key="8">
    <source>
        <dbReference type="HAMAP-Rule" id="MF_00377"/>
    </source>
</evidence>
<keyword evidence="2 8" id="KW-0963">Cytoplasm</keyword>
<evidence type="ECO:0000256" key="10">
    <source>
        <dbReference type="RuleBase" id="RU000577"/>
    </source>
</evidence>
<dbReference type="InterPro" id="IPR001957">
    <property type="entry name" value="Chromosome_initiator_DnaA"/>
</dbReference>
<comment type="function">
    <text evidence="8 10">Plays an essential role in the initiation and regulation of chromosomal replication. ATP-DnaA binds to the origin of replication (oriC) to initiate formation of the DNA replication initiation complex once per cell cycle. Binds the DnaA box (a 9 base pair repeat at the origin) and separates the double-stranded (ds)DNA. Forms a right-handed helical filament on oriC DNA; dsDNA binds to the exterior of the filament while single-stranded (ss)DNA is stabiized in the filament's interior. The ATP-DnaA-oriC complex binds and stabilizes one strand of the AT-rich DNA unwinding element (DUE), permitting loading of DNA polymerase. After initiation quickly degrades to an ADP-DnaA complex that is not apt for DNA replication. Binds acidic phospholipids.</text>
</comment>
<dbReference type="InterPro" id="IPR003593">
    <property type="entry name" value="AAA+_ATPase"/>
</dbReference>
<dbReference type="SMART" id="SM00382">
    <property type="entry name" value="AAA"/>
    <property type="match status" value="1"/>
</dbReference>
<dbReference type="PANTHER" id="PTHR30050:SF2">
    <property type="entry name" value="CHROMOSOMAL REPLICATION INITIATOR PROTEIN DNAA"/>
    <property type="match status" value="1"/>
</dbReference>
<evidence type="ECO:0000256" key="6">
    <source>
        <dbReference type="ARBA" id="ARBA00023121"/>
    </source>
</evidence>
<feature type="binding site" evidence="8">
    <location>
        <position position="168"/>
    </location>
    <ligand>
        <name>ATP</name>
        <dbReference type="ChEBI" id="CHEBI:30616"/>
    </ligand>
</feature>
<evidence type="ECO:0000256" key="2">
    <source>
        <dbReference type="ARBA" id="ARBA00022490"/>
    </source>
</evidence>
<dbReference type="PRINTS" id="PR00051">
    <property type="entry name" value="DNAA"/>
</dbReference>
<feature type="region of interest" description="Domain III, AAA+ region" evidence="8">
    <location>
        <begin position="121"/>
        <end position="337"/>
    </location>
</feature>
<feature type="binding site" evidence="8">
    <location>
        <position position="165"/>
    </location>
    <ligand>
        <name>ATP</name>
        <dbReference type="ChEBI" id="CHEBI:30616"/>
    </ligand>
</feature>
<protein>
    <recommendedName>
        <fullName evidence="8 9">Chromosomal replication initiator protein DnaA</fullName>
    </recommendedName>
</protein>
<dbReference type="PROSITE" id="PS01008">
    <property type="entry name" value="DNAA"/>
    <property type="match status" value="1"/>
</dbReference>
<feature type="binding site" evidence="8">
    <location>
        <position position="167"/>
    </location>
    <ligand>
        <name>ATP</name>
        <dbReference type="ChEBI" id="CHEBI:30616"/>
    </ligand>
</feature>
<keyword evidence="3 8" id="KW-0235">DNA replication</keyword>
<evidence type="ECO:0000256" key="3">
    <source>
        <dbReference type="ARBA" id="ARBA00022705"/>
    </source>
</evidence>
<keyword evidence="6 8" id="KW-0446">Lipid-binding</keyword>
<feature type="region of interest" description="Domain IV, binds dsDNA" evidence="8">
    <location>
        <begin position="338"/>
        <end position="457"/>
    </location>
</feature>
<dbReference type="eggNOG" id="COG0593">
    <property type="taxonomic scope" value="Bacteria"/>
</dbReference>
<dbReference type="CDD" id="cd00009">
    <property type="entry name" value="AAA"/>
    <property type="match status" value="1"/>
</dbReference>
<dbReference type="Gene3D" id="3.30.300.180">
    <property type="match status" value="1"/>
</dbReference>
<name>Q3SMT6_THIDA</name>
<dbReference type="STRING" id="292415.Tbd_0001"/>
<comment type="caution">
    <text evidence="8">Lacks conserved residue(s) required for the propagation of feature annotation.</text>
</comment>
<dbReference type="GO" id="GO:0005737">
    <property type="term" value="C:cytoplasm"/>
    <property type="evidence" value="ECO:0007669"/>
    <property type="project" value="UniProtKB-SubCell"/>
</dbReference>
<evidence type="ECO:0000256" key="11">
    <source>
        <dbReference type="RuleBase" id="RU004227"/>
    </source>
</evidence>
<dbReference type="SMART" id="SM00760">
    <property type="entry name" value="Bac_DnaA_C"/>
    <property type="match status" value="1"/>
</dbReference>
<dbReference type="InterPro" id="IPR020591">
    <property type="entry name" value="Chromosome_initiator_DnaA-like"/>
</dbReference>
<accession>Q3SMT6</accession>
<feature type="binding site" evidence="8">
    <location>
        <position position="169"/>
    </location>
    <ligand>
        <name>ATP</name>
        <dbReference type="ChEBI" id="CHEBI:30616"/>
    </ligand>
</feature>
<feature type="region of interest" description="Disordered" evidence="12">
    <location>
        <begin position="93"/>
        <end position="112"/>
    </location>
</feature>
<dbReference type="KEGG" id="tbd:Tbd_0001"/>
<dbReference type="Gene3D" id="1.10.1750.10">
    <property type="match status" value="1"/>
</dbReference>
<keyword evidence="4 8" id="KW-0547">Nucleotide-binding</keyword>
<comment type="domain">
    <text evidence="8">Domain I is involved in oligomerization and binding regulators, domain II is flexibile and of varying length in different bacteria, domain III forms the AAA+ region, while domain IV binds dsDNA.</text>
</comment>
<dbReference type="HAMAP" id="MF_00377">
    <property type="entry name" value="DnaA_bact"/>
    <property type="match status" value="1"/>
</dbReference>
<dbReference type="GO" id="GO:0003688">
    <property type="term" value="F:DNA replication origin binding"/>
    <property type="evidence" value="ECO:0007669"/>
    <property type="project" value="UniProtKB-UniRule"/>
</dbReference>